<dbReference type="Proteomes" id="UP000015104">
    <property type="component" value="Unassembled WGS sequence"/>
</dbReference>
<dbReference type="SMART" id="SM01175">
    <property type="entry name" value="DUF4206"/>
    <property type="match status" value="1"/>
</dbReference>
<dbReference type="EnsemblMetazoa" id="tetur30g00190.1">
    <property type="protein sequence ID" value="tetur30g00190.1"/>
    <property type="gene ID" value="tetur30g00190"/>
</dbReference>
<keyword evidence="2" id="KW-0677">Repeat</keyword>
<evidence type="ECO:0000313" key="7">
    <source>
        <dbReference type="Proteomes" id="UP000015104"/>
    </source>
</evidence>
<dbReference type="InterPro" id="IPR025258">
    <property type="entry name" value="RH_dom"/>
</dbReference>
<dbReference type="HOGENOM" id="CLU_034500_4_0_1"/>
<gene>
    <name evidence="6" type="primary">107369070</name>
</gene>
<keyword evidence="3" id="KW-0863">Zinc-finger</keyword>
<dbReference type="STRING" id="32264.T1L0C9"/>
<dbReference type="Pfam" id="PF13901">
    <property type="entry name" value="RH_dom"/>
    <property type="match status" value="1"/>
</dbReference>
<dbReference type="Gene3D" id="3.30.60.20">
    <property type="match status" value="1"/>
</dbReference>
<dbReference type="OrthoDB" id="1918044at2759"/>
<dbReference type="AlphaFoldDB" id="T1L0C9"/>
<dbReference type="OMA" id="XKLRQDI"/>
<evidence type="ECO:0000256" key="1">
    <source>
        <dbReference type="ARBA" id="ARBA00022723"/>
    </source>
</evidence>
<evidence type="ECO:0000259" key="5">
    <source>
        <dbReference type="SMART" id="SM01175"/>
    </source>
</evidence>
<proteinExistence type="predicted"/>
<dbReference type="GO" id="GO:0008270">
    <property type="term" value="F:zinc ion binding"/>
    <property type="evidence" value="ECO:0007669"/>
    <property type="project" value="UniProtKB-KW"/>
</dbReference>
<dbReference type="PANTHER" id="PTHR12326">
    <property type="entry name" value="PLECKSTRIN HOMOLOGY DOMAIN CONTAINING PROTEIN"/>
    <property type="match status" value="1"/>
</dbReference>
<name>T1L0C9_TETUR</name>
<dbReference type="PANTHER" id="PTHR12326:SF3">
    <property type="entry name" value="DIFFERENTIALLY EXPRESSED IN FDCP 8 HOMOLOG"/>
    <property type="match status" value="1"/>
</dbReference>
<dbReference type="eggNOG" id="KOG1829">
    <property type="taxonomic scope" value="Eukaryota"/>
</dbReference>
<feature type="domain" description="Rubicon Homology" evidence="5">
    <location>
        <begin position="211"/>
        <end position="413"/>
    </location>
</feature>
<dbReference type="InterPro" id="IPR051366">
    <property type="entry name" value="DEF8"/>
</dbReference>
<evidence type="ECO:0000256" key="2">
    <source>
        <dbReference type="ARBA" id="ARBA00022737"/>
    </source>
</evidence>
<protein>
    <recommendedName>
        <fullName evidence="5">Rubicon Homology domain-containing protein</fullName>
    </recommendedName>
</protein>
<dbReference type="KEGG" id="tut:107369070"/>
<reference evidence="7" key="1">
    <citation type="submission" date="2011-08" db="EMBL/GenBank/DDBJ databases">
        <authorList>
            <person name="Rombauts S."/>
        </authorList>
    </citation>
    <scope>NUCLEOTIDE SEQUENCE</scope>
    <source>
        <strain evidence="7">London</strain>
    </source>
</reference>
<keyword evidence="7" id="KW-1185">Reference proteome</keyword>
<keyword evidence="1" id="KW-0479">Metal-binding</keyword>
<evidence type="ECO:0000256" key="3">
    <source>
        <dbReference type="ARBA" id="ARBA00022771"/>
    </source>
</evidence>
<keyword evidence="4" id="KW-0862">Zinc</keyword>
<organism evidence="6 7">
    <name type="scientific">Tetranychus urticae</name>
    <name type="common">Two-spotted spider mite</name>
    <dbReference type="NCBI Taxonomy" id="32264"/>
    <lineage>
        <taxon>Eukaryota</taxon>
        <taxon>Metazoa</taxon>
        <taxon>Ecdysozoa</taxon>
        <taxon>Arthropoda</taxon>
        <taxon>Chelicerata</taxon>
        <taxon>Arachnida</taxon>
        <taxon>Acari</taxon>
        <taxon>Acariformes</taxon>
        <taxon>Trombidiformes</taxon>
        <taxon>Prostigmata</taxon>
        <taxon>Eleutherengona</taxon>
        <taxon>Raphignathae</taxon>
        <taxon>Tetranychoidea</taxon>
        <taxon>Tetranychidae</taxon>
        <taxon>Tetranychus</taxon>
    </lineage>
</organism>
<accession>T1L0C9</accession>
<evidence type="ECO:0000256" key="4">
    <source>
        <dbReference type="ARBA" id="ARBA00022833"/>
    </source>
</evidence>
<dbReference type="EMBL" id="CAEY01000863">
    <property type="status" value="NOT_ANNOTATED_CDS"/>
    <property type="molecule type" value="Genomic_DNA"/>
</dbReference>
<sequence length="421" mass="48814">MFLPEDNKQPPCEEDDEHVIIDDYFLDDDEPGFNVEDEIPARRHDKELAIQRYIKLIRMPETDQIIREQLVAKVCALRIQLNDMNEEAEKTSHLGHTLIRFIETDSPKSVVCDSCEKKSRGLPLTSLFRSSNSGKDMLVCYSCNLHIHQDCLEKPGLRPCPRLDFDKEERFSGCNKSYEAVILKICPEIGMVKQQFKCNDCDGPISFNSCNLCDYDGKYYCQKCHSGDTAVIPARIIHNWDFLPRPVSKKSLLTINYIRSKPILFDILQLNSMLYGFVEELPIIKRMRKELISMAQYARLCRQPFKPKLTISQHLIEESLINCYTIDELCNTVKLQKDLIDVHSSLLCHITKDCESCRGKGFYCELCHDKDDLLFPFASNIASCPQCSVVYHKNCYHRKNRRCTRCKRLEEKNSKLTQESL</sequence>
<reference evidence="6" key="2">
    <citation type="submission" date="2015-06" db="UniProtKB">
        <authorList>
            <consortium name="EnsemblMetazoa"/>
        </authorList>
    </citation>
    <scope>IDENTIFICATION</scope>
</reference>
<evidence type="ECO:0000313" key="6">
    <source>
        <dbReference type="EnsemblMetazoa" id="tetur30g00190.1"/>
    </source>
</evidence>